<gene>
    <name evidence="1" type="ORF">Anapl_12714</name>
</gene>
<keyword evidence="2" id="KW-1185">Reference proteome</keyword>
<dbReference type="HOGENOM" id="CLU_3322195_0_0_1"/>
<dbReference type="EMBL" id="KB743973">
    <property type="protein sequence ID" value="EOA96463.1"/>
    <property type="molecule type" value="Genomic_DNA"/>
</dbReference>
<dbReference type="Proteomes" id="UP000296049">
    <property type="component" value="Unassembled WGS sequence"/>
</dbReference>
<organism evidence="1 2">
    <name type="scientific">Anas platyrhynchos</name>
    <name type="common">Mallard</name>
    <name type="synonym">Anas boschas</name>
    <dbReference type="NCBI Taxonomy" id="8839"/>
    <lineage>
        <taxon>Eukaryota</taxon>
        <taxon>Metazoa</taxon>
        <taxon>Chordata</taxon>
        <taxon>Craniata</taxon>
        <taxon>Vertebrata</taxon>
        <taxon>Euteleostomi</taxon>
        <taxon>Archelosauria</taxon>
        <taxon>Archosauria</taxon>
        <taxon>Dinosauria</taxon>
        <taxon>Saurischia</taxon>
        <taxon>Theropoda</taxon>
        <taxon>Coelurosauria</taxon>
        <taxon>Aves</taxon>
        <taxon>Neognathae</taxon>
        <taxon>Galloanserae</taxon>
        <taxon>Anseriformes</taxon>
        <taxon>Anatidae</taxon>
        <taxon>Anatinae</taxon>
        <taxon>Anas</taxon>
    </lineage>
</organism>
<reference evidence="2" key="1">
    <citation type="journal article" date="2013" name="Nat. Genet.">
        <title>The duck genome and transcriptome provide insight into an avian influenza virus reservoir species.</title>
        <authorList>
            <person name="Huang Y."/>
            <person name="Li Y."/>
            <person name="Burt D.W."/>
            <person name="Chen H."/>
            <person name="Zhang Y."/>
            <person name="Qian W."/>
            <person name="Kim H."/>
            <person name="Gan S."/>
            <person name="Zhao Y."/>
            <person name="Li J."/>
            <person name="Yi K."/>
            <person name="Feng H."/>
            <person name="Zhu P."/>
            <person name="Li B."/>
            <person name="Liu Q."/>
            <person name="Fairley S."/>
            <person name="Magor K.E."/>
            <person name="Du Z."/>
            <person name="Hu X."/>
            <person name="Goodman L."/>
            <person name="Tafer H."/>
            <person name="Vignal A."/>
            <person name="Lee T."/>
            <person name="Kim K.W."/>
            <person name="Sheng Z."/>
            <person name="An Y."/>
            <person name="Searle S."/>
            <person name="Herrero J."/>
            <person name="Groenen M.A."/>
            <person name="Crooijmans R.P."/>
            <person name="Faraut T."/>
            <person name="Cai Q."/>
            <person name="Webster R.G."/>
            <person name="Aldridge J.R."/>
            <person name="Warren W.C."/>
            <person name="Bartschat S."/>
            <person name="Kehr S."/>
            <person name="Marz M."/>
            <person name="Stadler P.F."/>
            <person name="Smith J."/>
            <person name="Kraus R.H."/>
            <person name="Zhao Y."/>
            <person name="Ren L."/>
            <person name="Fei J."/>
            <person name="Morisson M."/>
            <person name="Kaiser P."/>
            <person name="Griffin D.K."/>
            <person name="Rao M."/>
            <person name="Pitel F."/>
            <person name="Wang J."/>
            <person name="Li N."/>
        </authorList>
    </citation>
    <scope>NUCLEOTIDE SEQUENCE [LARGE SCALE GENOMIC DNA]</scope>
</reference>
<evidence type="ECO:0000313" key="2">
    <source>
        <dbReference type="Proteomes" id="UP000296049"/>
    </source>
</evidence>
<accession>R0KT63</accession>
<proteinExistence type="predicted"/>
<evidence type="ECO:0000313" key="1">
    <source>
        <dbReference type="EMBL" id="EOA96463.1"/>
    </source>
</evidence>
<feature type="non-terminal residue" evidence="1">
    <location>
        <position position="39"/>
    </location>
</feature>
<sequence>VSVGQLDQLKGCPDSVLAEAGPHRLPIVYGPDSPADLRH</sequence>
<name>R0KT63_ANAPL</name>
<feature type="non-terminal residue" evidence="1">
    <location>
        <position position="1"/>
    </location>
</feature>
<protein>
    <submittedName>
        <fullName evidence="1">Uncharacterized protein</fullName>
    </submittedName>
</protein>
<dbReference type="AlphaFoldDB" id="R0KT63"/>